<dbReference type="Pfam" id="PF16925">
    <property type="entry name" value="TetR_C_13"/>
    <property type="match status" value="1"/>
</dbReference>
<name>A0A239DZ12_9PSED</name>
<feature type="DNA-binding region" description="H-T-H motif" evidence="4">
    <location>
        <begin position="53"/>
        <end position="72"/>
    </location>
</feature>
<dbReference type="EMBL" id="FNEC01000004">
    <property type="protein sequence ID" value="SDI38502.1"/>
    <property type="molecule type" value="Genomic_DNA"/>
</dbReference>
<dbReference type="SUPFAM" id="SSF48498">
    <property type="entry name" value="Tetracyclin repressor-like, C-terminal domain"/>
    <property type="match status" value="1"/>
</dbReference>
<dbReference type="InterPro" id="IPR011075">
    <property type="entry name" value="TetR_C"/>
</dbReference>
<evidence type="ECO:0000313" key="8">
    <source>
        <dbReference type="Proteomes" id="UP000198309"/>
    </source>
</evidence>
<evidence type="ECO:0000256" key="4">
    <source>
        <dbReference type="PROSITE-ProRule" id="PRU00335"/>
    </source>
</evidence>
<dbReference type="Proteomes" id="UP000199693">
    <property type="component" value="Unassembled WGS sequence"/>
</dbReference>
<reference evidence="7 8" key="2">
    <citation type="submission" date="2017-06" db="EMBL/GenBank/DDBJ databases">
        <authorList>
            <person name="Varghese N."/>
            <person name="Submissions S."/>
        </authorList>
    </citation>
    <scope>NUCLEOTIDE SEQUENCE [LARGE SCALE GENOMIC DNA]</scope>
    <source>
        <strain evidence="7 8">RLD-1</strain>
    </source>
</reference>
<protein>
    <submittedName>
        <fullName evidence="6">Transcriptional regulator, TetR family</fullName>
    </submittedName>
</protein>
<dbReference type="EMBL" id="FZPC01000001">
    <property type="protein sequence ID" value="SNS37710.1"/>
    <property type="molecule type" value="Genomic_DNA"/>
</dbReference>
<dbReference type="Proteomes" id="UP000198309">
    <property type="component" value="Unassembled WGS sequence"/>
</dbReference>
<feature type="domain" description="HTH tetR-type" evidence="5">
    <location>
        <begin position="30"/>
        <end position="90"/>
    </location>
</feature>
<keyword evidence="3" id="KW-0804">Transcription</keyword>
<dbReference type="InterPro" id="IPR036271">
    <property type="entry name" value="Tet_transcr_reg_TetR-rel_C_sf"/>
</dbReference>
<keyword evidence="2 4" id="KW-0238">DNA-binding</keyword>
<dbReference type="AlphaFoldDB" id="A0A239DZ12"/>
<reference evidence="6" key="1">
    <citation type="submission" date="2016-10" db="EMBL/GenBank/DDBJ databases">
        <authorList>
            <person name="de Groot N.N."/>
        </authorList>
    </citation>
    <scope>NUCLEOTIDE SEQUENCE [LARGE SCALE GENOMIC DNA]</scope>
    <source>
        <strain evidence="6">CCM 7361</strain>
    </source>
</reference>
<evidence type="ECO:0000313" key="7">
    <source>
        <dbReference type="EMBL" id="SNS37710.1"/>
    </source>
</evidence>
<proteinExistence type="predicted"/>
<accession>A0A239DZ12</accession>
<evidence type="ECO:0000256" key="1">
    <source>
        <dbReference type="ARBA" id="ARBA00023015"/>
    </source>
</evidence>
<gene>
    <name evidence="6" type="ORF">SAMN05216189_1004198</name>
    <name evidence="7" type="ORF">SAMN06295949_101173</name>
</gene>
<dbReference type="PANTHER" id="PTHR47506">
    <property type="entry name" value="TRANSCRIPTIONAL REGULATORY PROTEIN"/>
    <property type="match status" value="1"/>
</dbReference>
<dbReference type="PROSITE" id="PS50977">
    <property type="entry name" value="HTH_TETR_2"/>
    <property type="match status" value="1"/>
</dbReference>
<keyword evidence="1" id="KW-0805">Transcription regulation</keyword>
<sequence>MWRGITAINSAGQGETTGHILRPMNTSIRLDKRDLILAKGSAVMTRCGYHGTGVQDIVQAAGIPKGSFYHYFDSKEDFALQALEQIYGPRLQRYAEALGNPALGPRARILGYYAELMAHFARQEKAEYHCFIGSLSFEMAELSPAIGAKVDAILQRGADILRDCLAQAQRAGELAADEDCENLAAFIANAWQGVLGRLKTSGSLQPMEAFIARLERVLAA</sequence>
<dbReference type="GO" id="GO:0003677">
    <property type="term" value="F:DNA binding"/>
    <property type="evidence" value="ECO:0007669"/>
    <property type="project" value="UniProtKB-UniRule"/>
</dbReference>
<keyword evidence="8" id="KW-1185">Reference proteome</keyword>
<evidence type="ECO:0000256" key="3">
    <source>
        <dbReference type="ARBA" id="ARBA00023163"/>
    </source>
</evidence>
<dbReference type="SUPFAM" id="SSF46689">
    <property type="entry name" value="Homeodomain-like"/>
    <property type="match status" value="1"/>
</dbReference>
<dbReference type="PRINTS" id="PR00455">
    <property type="entry name" value="HTHTETR"/>
</dbReference>
<dbReference type="PANTHER" id="PTHR47506:SF6">
    <property type="entry name" value="HTH-TYPE TRANSCRIPTIONAL REPRESSOR NEMR"/>
    <property type="match status" value="1"/>
</dbReference>
<dbReference type="Gene3D" id="1.10.357.10">
    <property type="entry name" value="Tetracycline Repressor, domain 2"/>
    <property type="match status" value="1"/>
</dbReference>
<dbReference type="Pfam" id="PF00440">
    <property type="entry name" value="TetR_N"/>
    <property type="match status" value="1"/>
</dbReference>
<dbReference type="InterPro" id="IPR009057">
    <property type="entry name" value="Homeodomain-like_sf"/>
</dbReference>
<evidence type="ECO:0000256" key="2">
    <source>
        <dbReference type="ARBA" id="ARBA00023125"/>
    </source>
</evidence>
<evidence type="ECO:0000259" key="5">
    <source>
        <dbReference type="PROSITE" id="PS50977"/>
    </source>
</evidence>
<organism evidence="6">
    <name type="scientific">Pseudomonas delhiensis</name>
    <dbReference type="NCBI Taxonomy" id="366289"/>
    <lineage>
        <taxon>Bacteria</taxon>
        <taxon>Pseudomonadati</taxon>
        <taxon>Pseudomonadota</taxon>
        <taxon>Gammaproteobacteria</taxon>
        <taxon>Pseudomonadales</taxon>
        <taxon>Pseudomonadaceae</taxon>
        <taxon>Pseudomonas</taxon>
    </lineage>
</organism>
<dbReference type="InterPro" id="IPR001647">
    <property type="entry name" value="HTH_TetR"/>
</dbReference>
<evidence type="ECO:0000313" key="6">
    <source>
        <dbReference type="EMBL" id="SDI38502.1"/>
    </source>
</evidence>